<organism evidence="4 5">
    <name type="scientific">Cryptococcus amylolentus CBS 6039</name>
    <dbReference type="NCBI Taxonomy" id="1295533"/>
    <lineage>
        <taxon>Eukaryota</taxon>
        <taxon>Fungi</taxon>
        <taxon>Dikarya</taxon>
        <taxon>Basidiomycota</taxon>
        <taxon>Agaricomycotina</taxon>
        <taxon>Tremellomycetes</taxon>
        <taxon>Tremellales</taxon>
        <taxon>Cryptococcaceae</taxon>
        <taxon>Cryptococcus</taxon>
    </lineage>
</organism>
<dbReference type="PANTHER" id="PTHR28260">
    <property type="entry name" value="SPINDLE POLE BODY COMPONENT SPC105"/>
    <property type="match status" value="1"/>
</dbReference>
<reference evidence="4 5" key="1">
    <citation type="submission" date="2016-06" db="EMBL/GenBank/DDBJ databases">
        <title>Evolution of pathogenesis and genome organization in the Tremellales.</title>
        <authorList>
            <person name="Cuomo C."/>
            <person name="Litvintseva A."/>
            <person name="Heitman J."/>
            <person name="Chen Y."/>
            <person name="Sun S."/>
            <person name="Springer D."/>
            <person name="Dromer F."/>
            <person name="Young S."/>
            <person name="Zeng Q."/>
            <person name="Chapman S."/>
            <person name="Gujja S."/>
            <person name="Saif S."/>
            <person name="Birren B."/>
        </authorList>
    </citation>
    <scope>NUCLEOTIDE SEQUENCE [LARGE SCALE GENOMIC DNA]</scope>
    <source>
        <strain evidence="4 5">CBS 6039</strain>
    </source>
</reference>
<feature type="region of interest" description="Disordered" evidence="2">
    <location>
        <begin position="63"/>
        <end position="122"/>
    </location>
</feature>
<feature type="region of interest" description="Disordered" evidence="2">
    <location>
        <begin position="25"/>
        <end position="46"/>
    </location>
</feature>
<dbReference type="GO" id="GO:0007094">
    <property type="term" value="P:mitotic spindle assembly checkpoint signaling"/>
    <property type="evidence" value="ECO:0007669"/>
    <property type="project" value="TreeGrafter"/>
</dbReference>
<dbReference type="Pfam" id="PF08317">
    <property type="entry name" value="Spc7"/>
    <property type="match status" value="1"/>
</dbReference>
<feature type="compositionally biased region" description="Polar residues" evidence="2">
    <location>
        <begin position="408"/>
        <end position="418"/>
    </location>
</feature>
<evidence type="ECO:0000313" key="4">
    <source>
        <dbReference type="EMBL" id="ODN77803.1"/>
    </source>
</evidence>
<dbReference type="STRING" id="1295533.A0A1E3HN69"/>
<dbReference type="InterPro" id="IPR013253">
    <property type="entry name" value="Spc7_domain"/>
</dbReference>
<feature type="compositionally biased region" description="Acidic residues" evidence="2">
    <location>
        <begin position="253"/>
        <end position="266"/>
    </location>
</feature>
<accession>A0A1E3HN69</accession>
<dbReference type="Pfam" id="PF18210">
    <property type="entry name" value="Knl1_RWD_C"/>
    <property type="match status" value="1"/>
</dbReference>
<dbReference type="OrthoDB" id="5592879at2759"/>
<evidence type="ECO:0000259" key="3">
    <source>
        <dbReference type="SMART" id="SM00787"/>
    </source>
</evidence>
<feature type="compositionally biased region" description="Acidic residues" evidence="2">
    <location>
        <begin position="188"/>
        <end position="203"/>
    </location>
</feature>
<dbReference type="InterPro" id="IPR040850">
    <property type="entry name" value="Knl1_RWD_C"/>
</dbReference>
<dbReference type="AlphaFoldDB" id="A0A1E3HN69"/>
<protein>
    <recommendedName>
        <fullName evidence="3">Spc7 kinetochore protein domain-containing protein</fullName>
    </recommendedName>
</protein>
<evidence type="ECO:0000256" key="2">
    <source>
        <dbReference type="SAM" id="MobiDB-lite"/>
    </source>
</evidence>
<evidence type="ECO:0000256" key="1">
    <source>
        <dbReference type="SAM" id="Coils"/>
    </source>
</evidence>
<dbReference type="Pfam" id="PF15402">
    <property type="entry name" value="MELT_2"/>
    <property type="match status" value="3"/>
</dbReference>
<keyword evidence="1" id="KW-0175">Coiled coil</keyword>
<feature type="compositionally biased region" description="Basic residues" evidence="2">
    <location>
        <begin position="65"/>
        <end position="78"/>
    </location>
</feature>
<dbReference type="GO" id="GO:0000776">
    <property type="term" value="C:kinetochore"/>
    <property type="evidence" value="ECO:0007669"/>
    <property type="project" value="TreeGrafter"/>
</dbReference>
<dbReference type="GO" id="GO:0034501">
    <property type="term" value="P:protein localization to kinetochore"/>
    <property type="evidence" value="ECO:0007669"/>
    <property type="project" value="TreeGrafter"/>
</dbReference>
<dbReference type="PANTHER" id="PTHR28260:SF1">
    <property type="entry name" value="SPINDLE POLE BODY COMPONENT SPC105"/>
    <property type="match status" value="1"/>
</dbReference>
<feature type="region of interest" description="Disordered" evidence="2">
    <location>
        <begin position="244"/>
        <end position="275"/>
    </location>
</feature>
<dbReference type="GeneID" id="30156236"/>
<comment type="caution">
    <text evidence="4">The sequence shown here is derived from an EMBL/GenBank/DDBJ whole genome shotgun (WGS) entry which is preliminary data.</text>
</comment>
<gene>
    <name evidence="4" type="ORF">L202_04927</name>
</gene>
<dbReference type="InterPro" id="IPR033338">
    <property type="entry name" value="Spc105/Spc7"/>
</dbReference>
<feature type="region of interest" description="Disordered" evidence="2">
    <location>
        <begin position="408"/>
        <end position="494"/>
    </location>
</feature>
<dbReference type="RefSeq" id="XP_018993039.1">
    <property type="nucleotide sequence ID" value="XM_019139096.1"/>
</dbReference>
<feature type="region of interest" description="Disordered" evidence="2">
    <location>
        <begin position="185"/>
        <end position="223"/>
    </location>
</feature>
<dbReference type="SMART" id="SM00787">
    <property type="entry name" value="Spc7"/>
    <property type="match status" value="1"/>
</dbReference>
<feature type="compositionally biased region" description="Polar residues" evidence="2">
    <location>
        <begin position="425"/>
        <end position="435"/>
    </location>
</feature>
<dbReference type="GO" id="GO:1990758">
    <property type="term" value="P:mitotic sister chromatid biorientation"/>
    <property type="evidence" value="ECO:0007669"/>
    <property type="project" value="TreeGrafter"/>
</dbReference>
<feature type="compositionally biased region" description="Low complexity" evidence="2">
    <location>
        <begin position="445"/>
        <end position="455"/>
    </location>
</feature>
<proteinExistence type="predicted"/>
<evidence type="ECO:0000313" key="5">
    <source>
        <dbReference type="Proteomes" id="UP000094065"/>
    </source>
</evidence>
<name>A0A1E3HN69_9TREE</name>
<feature type="coiled-coil region" evidence="1">
    <location>
        <begin position="737"/>
        <end position="771"/>
    </location>
</feature>
<dbReference type="Proteomes" id="UP000094065">
    <property type="component" value="Unassembled WGS sequence"/>
</dbReference>
<dbReference type="EMBL" id="AWGJ01000007">
    <property type="protein sequence ID" value="ODN77803.1"/>
    <property type="molecule type" value="Genomic_DNA"/>
</dbReference>
<keyword evidence="5" id="KW-1185">Reference proteome</keyword>
<feature type="region of interest" description="Disordered" evidence="2">
    <location>
        <begin position="151"/>
        <end position="172"/>
    </location>
</feature>
<sequence>MSLAARSPRSRKSLSAFDQNIQHGIKPLAPPLSKGKKRAAASIGGEGLKELGLMVNKMDDMTAKKNPRQHLQPRKSILKPRGEDDTMEFTQQYAHTVAFGSLPDENSDPSRGARQSLGGRRVSFAPNAHVRMFGGPTVKNSRASVGFNFTEATTPPSKSNHSRRSSIQNIGSVSKPNIFAHGVYTGEGEGEGEESMEIEDEEGYEQHSDQQTGYENQGEESMDMEEDDMDITTQVYGGIIRRSSMAPSANNSEELDADADTEDEADSTDHSQLDEEQTMDFTVAIGGFLPTQAPEGALSNRNSIGYSFHDPNGEFAPNLIPGEAIEGEEYVMEETETYGQIIGQDVSFSSGSEDTMTSRDGGGEKTMTFTYSFPHEASAPAEDDGMDMVTSVGGIITSPEKTASNIFSAPRQSTSATPSFARPTVASTRRSSTGKRNIFGPSPSPAKSPAKSTTPRKSAAADVAKRLSFEPTSASGSGKKRAREDQEDTEIAKRSRVDVVADEVFGTPNVFEEEAREQKRLFPTTTPQVDPGQQVLSARRSSLGTAMRLSSSHEEPVAQAEKVGEVEDFPVEEEPQAISLGAFLEMTGVQFMEGLPGMNRRKSSAARGVLGQPYGGDREFALHEYTEAQVNHVFLNMYNWAANKLRDDINTGNEELLAVEARCEEDSPPVIQEYLSASEEDRQLFEMTFKSFKTNTHLKAREMWYDWKRQLLETIEPEVAGALQGMQEDAIRLEAINGELKDLLPLMRKRKQELEEELVREREAVKEIAQCDQAELAGYREGIAEQSAQITVFSTELNDAQTKLSALASKLDELLTKKLECEAAIAHAKSQCDQFTRSDAVRLQEEYTSLQHLHLWRPLKTLPNHLSLSYDNEISVSFSCLNYIPDIFSAKLEYLEKDSEEKGKKGVASGKGWKGESPTSCLFEITKAAMKDLFKQKNITIASFIQSTGHLWSQSQRLRAELRYMTFHHPLTISYNRSSTQMQVGAGVMVKGKKSKVVVEFGIGKGDVRGYPGSLGAMDVGVKTIYGSADASVLEQVAKQTIKLSSPEACLGTLLQVCAEVASKYSS</sequence>
<feature type="domain" description="Spc7 kinetochore protein" evidence="3">
    <location>
        <begin position="566"/>
        <end position="879"/>
    </location>
</feature>